<keyword evidence="1" id="KW-0175">Coiled coil</keyword>
<feature type="region of interest" description="Disordered" evidence="2">
    <location>
        <begin position="240"/>
        <end position="270"/>
    </location>
</feature>
<evidence type="ECO:0000313" key="4">
    <source>
        <dbReference type="Proteomes" id="UP000193689"/>
    </source>
</evidence>
<feature type="region of interest" description="Disordered" evidence="2">
    <location>
        <begin position="1"/>
        <end position="68"/>
    </location>
</feature>
<comment type="caution">
    <text evidence="3">The sequence shown here is derived from an EMBL/GenBank/DDBJ whole genome shotgun (WGS) entry which is preliminary data.</text>
</comment>
<keyword evidence="4" id="KW-1185">Reference proteome</keyword>
<accession>A0A1Y2DJ68</accession>
<name>A0A1Y2DJ68_9PEZI</name>
<reference evidence="3 4" key="1">
    <citation type="submission" date="2016-07" db="EMBL/GenBank/DDBJ databases">
        <title>Pervasive Adenine N6-methylation of Active Genes in Fungi.</title>
        <authorList>
            <consortium name="DOE Joint Genome Institute"/>
            <person name="Mondo S.J."/>
            <person name="Dannebaum R.O."/>
            <person name="Kuo R.C."/>
            <person name="Labutti K."/>
            <person name="Haridas S."/>
            <person name="Kuo A."/>
            <person name="Salamov A."/>
            <person name="Ahrendt S.R."/>
            <person name="Lipzen A."/>
            <person name="Sullivan W."/>
            <person name="Andreopoulos W.B."/>
            <person name="Clum A."/>
            <person name="Lindquist E."/>
            <person name="Daum C."/>
            <person name="Ramamoorthy G.K."/>
            <person name="Gryganskyi A."/>
            <person name="Culley D."/>
            <person name="Magnuson J.K."/>
            <person name="James T.Y."/>
            <person name="O'Malley M.A."/>
            <person name="Stajich J.E."/>
            <person name="Spatafora J.W."/>
            <person name="Visel A."/>
            <person name="Grigoriev I.V."/>
        </authorList>
    </citation>
    <scope>NUCLEOTIDE SEQUENCE [LARGE SCALE GENOMIC DNA]</scope>
    <source>
        <strain evidence="3 4">CBS 129021</strain>
    </source>
</reference>
<feature type="compositionally biased region" description="Low complexity" evidence="2">
    <location>
        <begin position="7"/>
        <end position="22"/>
    </location>
</feature>
<sequence>MSIWTDSSTALSPSTSTSSLSPFPHVIEPHNSLHTQQQQQDRARLYGDPVEPVGPHNKRQRTHGPDAVKQEPIAFESRDQRTHHQQITQLTREGKSAEQIKTIMLSRGMKLRKGVRTIRQLQRRWNLLEGEDHAANNVRYVARKKARMQQKAMLAEEAQAMDIADVDESVRRKMRESDVMALRRATAREFMRDSLESPQRTAATDLEIQVSRGEPSNTKEYKEYQLNWVLETRNPVSGAENAVPVPGNQRPTMGNAGQQPEMQIPRGQDPQLVNNNPRNEIEWLRHDNQVLWQEVERLRSENNQLRAENQLGREVLERMQDKPCDNSAFLRAAATRVNVGQPIHYDITPFTPATAASRGANQPTQSPIHGNSRFPRRLAGSMPVDEPPESRHVGASNENANSATLTKDGHKYSMSTVGPGNANAETLAAAVPPTEPNTTAVPDYDQEEIYAVQFTNKEVETLYDAVKERQENKWKIIGRAIGRPADHCERRALAAEFYGSSRRRPMALSA</sequence>
<proteinExistence type="predicted"/>
<protein>
    <recommendedName>
        <fullName evidence="5">Myb-like domain-containing protein</fullName>
    </recommendedName>
</protein>
<evidence type="ECO:0000256" key="1">
    <source>
        <dbReference type="SAM" id="Coils"/>
    </source>
</evidence>
<feature type="coiled-coil region" evidence="1">
    <location>
        <begin position="288"/>
        <end position="322"/>
    </location>
</feature>
<gene>
    <name evidence="3" type="ORF">BCR38DRAFT_412976</name>
</gene>
<feature type="region of interest" description="Disordered" evidence="2">
    <location>
        <begin position="354"/>
        <end position="405"/>
    </location>
</feature>
<dbReference type="AlphaFoldDB" id="A0A1Y2DJ68"/>
<organism evidence="3 4">
    <name type="scientific">Pseudomassariella vexata</name>
    <dbReference type="NCBI Taxonomy" id="1141098"/>
    <lineage>
        <taxon>Eukaryota</taxon>
        <taxon>Fungi</taxon>
        <taxon>Dikarya</taxon>
        <taxon>Ascomycota</taxon>
        <taxon>Pezizomycotina</taxon>
        <taxon>Sordariomycetes</taxon>
        <taxon>Xylariomycetidae</taxon>
        <taxon>Amphisphaeriales</taxon>
        <taxon>Pseudomassariaceae</taxon>
        <taxon>Pseudomassariella</taxon>
    </lineage>
</organism>
<evidence type="ECO:0008006" key="5">
    <source>
        <dbReference type="Google" id="ProtNLM"/>
    </source>
</evidence>
<feature type="compositionally biased region" description="Polar residues" evidence="2">
    <location>
        <begin position="396"/>
        <end position="405"/>
    </location>
</feature>
<dbReference type="GeneID" id="63774980"/>
<feature type="compositionally biased region" description="Polar residues" evidence="2">
    <location>
        <begin position="249"/>
        <end position="261"/>
    </location>
</feature>
<feature type="compositionally biased region" description="Polar residues" evidence="2">
    <location>
        <begin position="359"/>
        <end position="369"/>
    </location>
</feature>
<dbReference type="STRING" id="1141098.A0A1Y2DJ68"/>
<dbReference type="InParanoid" id="A0A1Y2DJ68"/>
<dbReference type="RefSeq" id="XP_040711971.1">
    <property type="nucleotide sequence ID" value="XM_040858768.1"/>
</dbReference>
<evidence type="ECO:0000313" key="3">
    <source>
        <dbReference type="EMBL" id="ORY59277.1"/>
    </source>
</evidence>
<dbReference type="EMBL" id="MCFJ01000014">
    <property type="protein sequence ID" value="ORY59277.1"/>
    <property type="molecule type" value="Genomic_DNA"/>
</dbReference>
<dbReference type="Proteomes" id="UP000193689">
    <property type="component" value="Unassembled WGS sequence"/>
</dbReference>
<evidence type="ECO:0000256" key="2">
    <source>
        <dbReference type="SAM" id="MobiDB-lite"/>
    </source>
</evidence>